<evidence type="ECO:0000256" key="1">
    <source>
        <dbReference type="SAM" id="Coils"/>
    </source>
</evidence>
<reference evidence="4" key="1">
    <citation type="submission" date="2025-08" db="UniProtKB">
        <authorList>
            <consortium name="RefSeq"/>
        </authorList>
    </citation>
    <scope>IDENTIFICATION</scope>
    <source>
        <tissue evidence="4">Sperm</tissue>
    </source>
</reference>
<evidence type="ECO:0000313" key="4">
    <source>
        <dbReference type="RefSeq" id="XP_032823839.1"/>
    </source>
</evidence>
<proteinExistence type="predicted"/>
<feature type="region of interest" description="Disordered" evidence="2">
    <location>
        <begin position="261"/>
        <end position="297"/>
    </location>
</feature>
<feature type="region of interest" description="Disordered" evidence="2">
    <location>
        <begin position="605"/>
        <end position="643"/>
    </location>
</feature>
<feature type="coiled-coil region" evidence="1">
    <location>
        <begin position="187"/>
        <end position="221"/>
    </location>
</feature>
<accession>A0AAJ7TTL2</accession>
<feature type="compositionally biased region" description="Basic and acidic residues" evidence="2">
    <location>
        <begin position="150"/>
        <end position="162"/>
    </location>
</feature>
<keyword evidence="1" id="KW-0175">Coiled coil</keyword>
<dbReference type="PANTHER" id="PTHR31935">
    <property type="entry name" value="COILED-COIL DOMAIN-CONTAINING PROTEIN 13"/>
    <property type="match status" value="1"/>
</dbReference>
<evidence type="ECO:0000313" key="3">
    <source>
        <dbReference type="Proteomes" id="UP001318040"/>
    </source>
</evidence>
<name>A0AAJ7TTL2_PETMA</name>
<sequence>MDEALGERLRLQLATLQQQQRARLERLRERRGDHADHEDLGLELTAPADPGPSSGGKDEAVRSLQERVREMGDELSRLHRIVAEKDRRAAQLQSQLEESRLALAGPVGASGDTAALKIVELSKRVREMTAELERERSRVKQLTTKLRQLEEQRQEFDSDKRQGTGSGTHGKDILKSVDAKFGAGNEEKALQDKLSATNLKLSDYRNQVQLLKQELRTAHKVLTNEVGETVNIPHLLSNPGSWRGRSQQILNLQTKVRELEAQLGQSTQRSRGSELLLEEEEMTGNGGPRRTPLQDKNQAHIRAMERERKEAMEKMAGELETLRKEQDEGRRKLEGTRARNIVLTTEVKTLRGQISTLMVKAQNDDELIQTLLEQQKRLQDLLKSSADDAAKQGKEKRVVRVGQAMDVQNQGQQQFHMQAGNTLSQLGGYSPKSQGNLPDLEQPGGAVQADNTFVRQLQEMVSEKEVKIKQLEQEIQHMVRKRLAAEGTGDEAAPFHLGSSQGSARMVSKMGHTLVEASPMTVTSGGATRPSSSSIREETELLRRQCVELRALSQTAQVERDRLMELVGVLQQRVEEATDKAREAEVKHQESRRRAVELEQQLGRARMEAGSKMRAGQISRRSIQLTDKKDSSSSALPSDARIPELETQLAIQQDENEALKMALQSTLHAKEEDLRLYNQMMEQSKEIFLQALWQERQQTGGRSSSGK</sequence>
<feature type="region of interest" description="Disordered" evidence="2">
    <location>
        <begin position="23"/>
        <end position="61"/>
    </location>
</feature>
<dbReference type="GO" id="GO:0031122">
    <property type="term" value="P:cytoplasmic microtubule organization"/>
    <property type="evidence" value="ECO:0007669"/>
    <property type="project" value="TreeGrafter"/>
</dbReference>
<dbReference type="GO" id="GO:1905515">
    <property type="term" value="P:non-motile cilium assembly"/>
    <property type="evidence" value="ECO:0007669"/>
    <property type="project" value="TreeGrafter"/>
</dbReference>
<evidence type="ECO:0000256" key="2">
    <source>
        <dbReference type="SAM" id="MobiDB-lite"/>
    </source>
</evidence>
<dbReference type="GeneID" id="116950256"/>
<feature type="region of interest" description="Disordered" evidence="2">
    <location>
        <begin position="150"/>
        <end position="173"/>
    </location>
</feature>
<feature type="coiled-coil region" evidence="1">
    <location>
        <begin position="454"/>
        <end position="488"/>
    </location>
</feature>
<dbReference type="CTD" id="152206"/>
<gene>
    <name evidence="4" type="primary">CCDC13</name>
</gene>
<dbReference type="RefSeq" id="XP_032823839.1">
    <property type="nucleotide sequence ID" value="XM_032967948.1"/>
</dbReference>
<protein>
    <submittedName>
        <fullName evidence="4">Coiled-coil domain-containing protein 13 isoform X2</fullName>
    </submittedName>
</protein>
<dbReference type="Proteomes" id="UP001318040">
    <property type="component" value="Chromosome 2"/>
</dbReference>
<organism evidence="3 4">
    <name type="scientific">Petromyzon marinus</name>
    <name type="common">Sea lamprey</name>
    <dbReference type="NCBI Taxonomy" id="7757"/>
    <lineage>
        <taxon>Eukaryota</taxon>
        <taxon>Metazoa</taxon>
        <taxon>Chordata</taxon>
        <taxon>Craniata</taxon>
        <taxon>Vertebrata</taxon>
        <taxon>Cyclostomata</taxon>
        <taxon>Hyperoartia</taxon>
        <taxon>Petromyzontiformes</taxon>
        <taxon>Petromyzontidae</taxon>
        <taxon>Petromyzon</taxon>
    </lineage>
</organism>
<dbReference type="GO" id="GO:0034451">
    <property type="term" value="C:centriolar satellite"/>
    <property type="evidence" value="ECO:0007669"/>
    <property type="project" value="TreeGrafter"/>
</dbReference>
<dbReference type="AlphaFoldDB" id="A0AAJ7TTL2"/>
<dbReference type="PANTHER" id="PTHR31935:SF1">
    <property type="entry name" value="COILED-COIL DOMAIN-CONTAINING PROTEIN 13"/>
    <property type="match status" value="1"/>
</dbReference>
<feature type="compositionally biased region" description="Basic and acidic residues" evidence="2">
    <location>
        <begin position="23"/>
        <end position="40"/>
    </location>
</feature>
<keyword evidence="3" id="KW-1185">Reference proteome</keyword>
<feature type="compositionally biased region" description="Polar residues" evidence="2">
    <location>
        <begin position="423"/>
        <end position="436"/>
    </location>
</feature>
<feature type="region of interest" description="Disordered" evidence="2">
    <location>
        <begin position="423"/>
        <end position="443"/>
    </location>
</feature>
<dbReference type="InterPro" id="IPR038929">
    <property type="entry name" value="CCDC13"/>
</dbReference>